<evidence type="ECO:0000313" key="3">
    <source>
        <dbReference type="Proteomes" id="UP000717328"/>
    </source>
</evidence>
<feature type="compositionally biased region" description="Polar residues" evidence="1">
    <location>
        <begin position="1"/>
        <end position="18"/>
    </location>
</feature>
<organism evidence="2 3">
    <name type="scientific">Sphagnurus paluster</name>
    <dbReference type="NCBI Taxonomy" id="117069"/>
    <lineage>
        <taxon>Eukaryota</taxon>
        <taxon>Fungi</taxon>
        <taxon>Dikarya</taxon>
        <taxon>Basidiomycota</taxon>
        <taxon>Agaricomycotina</taxon>
        <taxon>Agaricomycetes</taxon>
        <taxon>Agaricomycetidae</taxon>
        <taxon>Agaricales</taxon>
        <taxon>Tricholomatineae</taxon>
        <taxon>Lyophyllaceae</taxon>
        <taxon>Sphagnurus</taxon>
    </lineage>
</organism>
<proteinExistence type="predicted"/>
<evidence type="ECO:0000256" key="1">
    <source>
        <dbReference type="SAM" id="MobiDB-lite"/>
    </source>
</evidence>
<evidence type="ECO:0000313" key="2">
    <source>
        <dbReference type="EMBL" id="KAG5650883.1"/>
    </source>
</evidence>
<comment type="caution">
    <text evidence="2">The sequence shown here is derived from an EMBL/GenBank/DDBJ whole genome shotgun (WGS) entry which is preliminary data.</text>
</comment>
<protein>
    <submittedName>
        <fullName evidence="2">Uncharacterized protein</fullName>
    </submittedName>
</protein>
<name>A0A9P7GLU9_9AGAR</name>
<feature type="region of interest" description="Disordered" evidence="1">
    <location>
        <begin position="1"/>
        <end position="24"/>
    </location>
</feature>
<keyword evidence="3" id="KW-1185">Reference proteome</keyword>
<dbReference type="AlphaFoldDB" id="A0A9P7GLU9"/>
<accession>A0A9P7GLU9</accession>
<dbReference type="EMBL" id="JABCKI010000343">
    <property type="protein sequence ID" value="KAG5650883.1"/>
    <property type="molecule type" value="Genomic_DNA"/>
</dbReference>
<sequence length="429" mass="46720">MFASQGTRTTIRNASNFVPHTAGPGTSRGIHIPSFVRLHPRVPNLSQTQKLFSHSRHIVTQFFNLLTTPGLRAPTQSAAGRSLHSATRGYSTIQQGLSLHVRKALSRPSNSHFLPRAPGVAPRGIAQVGLGTARNFSSTRPIFQNLVENVPIVGRAIVEADLELKMRQEREAFRKPLMSKSTQKQGGKEMLKPKVRDFATKAAVSDIEAELEQLRARPPTPSTRTPLPENPDSLLPLPTLASIHASHELHSLRVSSLFSRLDAGNVWERGVQCSAFSHGGGAEGVCTMLKVEFIGWTKAEVRGVIGESGTGWCVLEETAGVGAFTDSDEDDLSEISSVASDDAPAIDPSQSLFLPTLDFSSSFLRAASPPLRVTSPSMRSFSDIDPWADDSTSDSGDSWVSLPHVNDWDGFSSQFAKRVEAEERNRYLF</sequence>
<reference evidence="2" key="1">
    <citation type="submission" date="2021-02" db="EMBL/GenBank/DDBJ databases">
        <authorList>
            <person name="Nieuwenhuis M."/>
            <person name="Van De Peppel L.J.J."/>
        </authorList>
    </citation>
    <scope>NUCLEOTIDE SEQUENCE</scope>
    <source>
        <strain evidence="2">D49</strain>
    </source>
</reference>
<gene>
    <name evidence="2" type="ORF">H0H81_010662</name>
</gene>
<reference evidence="2" key="2">
    <citation type="submission" date="2021-10" db="EMBL/GenBank/DDBJ databases">
        <title>Phylogenomics reveals ancestral predisposition of the termite-cultivated fungus Termitomyces towards a domesticated lifestyle.</title>
        <authorList>
            <person name="Auxier B."/>
            <person name="Grum-Grzhimaylo A."/>
            <person name="Cardenas M.E."/>
            <person name="Lodge J.D."/>
            <person name="Laessoe T."/>
            <person name="Pedersen O."/>
            <person name="Smith M.E."/>
            <person name="Kuyper T.W."/>
            <person name="Franco-Molano E.A."/>
            <person name="Baroni T.J."/>
            <person name="Aanen D.K."/>
        </authorList>
    </citation>
    <scope>NUCLEOTIDE SEQUENCE</scope>
    <source>
        <strain evidence="2">D49</strain>
    </source>
</reference>
<dbReference type="OrthoDB" id="2585251at2759"/>
<dbReference type="Proteomes" id="UP000717328">
    <property type="component" value="Unassembled WGS sequence"/>
</dbReference>